<evidence type="ECO:0000256" key="4">
    <source>
        <dbReference type="ARBA" id="ARBA00011616"/>
    </source>
</evidence>
<dbReference type="EMBL" id="JAKELO010000002">
    <property type="protein sequence ID" value="MDE4907895.1"/>
    <property type="molecule type" value="Genomic_DNA"/>
</dbReference>
<protein>
    <recommendedName>
        <fullName evidence="5 17">Tetrahydromethanopterin S-methyltransferase subunit E</fullName>
        <ecNumber evidence="16 17">7.2.1.4</ecNumber>
    </recommendedName>
    <alternativeName>
        <fullName evidence="14 17">N5-methyltetrahydromethanopterin--coenzyme M methyltransferase subunit E</fullName>
    </alternativeName>
</protein>
<comment type="function">
    <text evidence="1 17">Part of a complex that catalyzes the formation of methyl-coenzyme M and tetrahydromethanopterin from coenzyme M and methyl-tetrahydromethanopterin. This is an energy-conserving, sodium-ion translocating step.</text>
</comment>
<keyword evidence="13 17" id="KW-0472">Membrane</keyword>
<dbReference type="GO" id="GO:0006730">
    <property type="term" value="P:one-carbon metabolic process"/>
    <property type="evidence" value="ECO:0007669"/>
    <property type="project" value="UniProtKB-UniRule"/>
</dbReference>
<dbReference type="Proteomes" id="UP001143747">
    <property type="component" value="Unassembled WGS sequence"/>
</dbReference>
<dbReference type="Pfam" id="PF04206">
    <property type="entry name" value="MtrE"/>
    <property type="match status" value="1"/>
</dbReference>
<feature type="transmembrane region" description="Helical" evidence="17">
    <location>
        <begin position="161"/>
        <end position="180"/>
    </location>
</feature>
<evidence type="ECO:0000313" key="18">
    <source>
        <dbReference type="EMBL" id="MDE4907895.1"/>
    </source>
</evidence>
<feature type="transmembrane region" description="Helical" evidence="17">
    <location>
        <begin position="131"/>
        <end position="154"/>
    </location>
</feature>
<evidence type="ECO:0000256" key="10">
    <source>
        <dbReference type="ARBA" id="ARBA00022692"/>
    </source>
</evidence>
<keyword evidence="9 17" id="KW-0808">Transferase</keyword>
<comment type="caution">
    <text evidence="18">The sequence shown here is derived from an EMBL/GenBank/DDBJ whole genome shotgun (WGS) entry which is preliminary data.</text>
</comment>
<dbReference type="InterPro" id="IPR005780">
    <property type="entry name" value="MeTrfase_E"/>
</dbReference>
<keyword evidence="8 17" id="KW-0489">Methyltransferase</keyword>
<dbReference type="EC" id="7.2.1.4" evidence="16 17"/>
<evidence type="ECO:0000256" key="3">
    <source>
        <dbReference type="ARBA" id="ARBA00009612"/>
    </source>
</evidence>
<feature type="transmembrane region" description="Helical" evidence="17">
    <location>
        <begin position="257"/>
        <end position="276"/>
    </location>
</feature>
<dbReference type="AlphaFoldDB" id="A0A9Q4KPJ5"/>
<evidence type="ECO:0000256" key="15">
    <source>
        <dbReference type="ARBA" id="ARBA00044880"/>
    </source>
</evidence>
<evidence type="ECO:0000256" key="12">
    <source>
        <dbReference type="ARBA" id="ARBA00022989"/>
    </source>
</evidence>
<dbReference type="RefSeq" id="WP_274924538.1">
    <property type="nucleotide sequence ID" value="NZ_JAKELO010000002.1"/>
</dbReference>
<gene>
    <name evidence="17 18" type="primary">mtrE</name>
    <name evidence="18" type="ORF">L0665_04640</name>
</gene>
<proteinExistence type="inferred from homology"/>
<evidence type="ECO:0000256" key="1">
    <source>
        <dbReference type="ARBA" id="ARBA00002533"/>
    </source>
</evidence>
<comment type="pathway">
    <text evidence="17">One-carbon metabolism; methanogenesis from CO(2); methyl-coenzyme M from 5,10-methylene-5,6,7,8-tetrahydromethanopterin: step 2/2.</text>
</comment>
<evidence type="ECO:0000313" key="19">
    <source>
        <dbReference type="Proteomes" id="UP001143747"/>
    </source>
</evidence>
<dbReference type="GO" id="GO:0032259">
    <property type="term" value="P:methylation"/>
    <property type="evidence" value="ECO:0007669"/>
    <property type="project" value="UniProtKB-KW"/>
</dbReference>
<evidence type="ECO:0000256" key="5">
    <source>
        <dbReference type="ARBA" id="ARBA00015120"/>
    </source>
</evidence>
<keyword evidence="6 17" id="KW-1003">Cell membrane</keyword>
<dbReference type="GO" id="GO:0005886">
    <property type="term" value="C:plasma membrane"/>
    <property type="evidence" value="ECO:0007669"/>
    <property type="project" value="UniProtKB-SubCell"/>
</dbReference>
<dbReference type="GO" id="GO:0019386">
    <property type="term" value="P:methanogenesis, from carbon dioxide"/>
    <property type="evidence" value="ECO:0007669"/>
    <property type="project" value="UniProtKB-UniRule"/>
</dbReference>
<comment type="subunit">
    <text evidence="4 17">The complex is composed of 8 subunits; MtrA, MtrB, MtrC, MtrD, MtrE, MtrF, MtrG and MtrH.</text>
</comment>
<evidence type="ECO:0000256" key="6">
    <source>
        <dbReference type="ARBA" id="ARBA00022475"/>
    </source>
</evidence>
<keyword evidence="12 17" id="KW-1133">Transmembrane helix</keyword>
<dbReference type="GO" id="GO:0012506">
    <property type="term" value="C:vesicle membrane"/>
    <property type="evidence" value="ECO:0007669"/>
    <property type="project" value="InterPro"/>
</dbReference>
<evidence type="ECO:0000256" key="17">
    <source>
        <dbReference type="HAMAP-Rule" id="MF_01098"/>
    </source>
</evidence>
<dbReference type="GO" id="GO:0030269">
    <property type="term" value="F:tetrahydromethanopterin S-methyltransferase activity"/>
    <property type="evidence" value="ECO:0007669"/>
    <property type="project" value="UniProtKB-UniRule"/>
</dbReference>
<evidence type="ECO:0000256" key="9">
    <source>
        <dbReference type="ARBA" id="ARBA00022679"/>
    </source>
</evidence>
<keyword evidence="11 17" id="KW-1278">Translocase</keyword>
<feature type="transmembrane region" description="Helical" evidence="17">
    <location>
        <begin position="65"/>
        <end position="82"/>
    </location>
</feature>
<evidence type="ECO:0000256" key="2">
    <source>
        <dbReference type="ARBA" id="ARBA00004651"/>
    </source>
</evidence>
<keyword evidence="10 17" id="KW-0812">Transmembrane</keyword>
<keyword evidence="17" id="KW-0484">Methanogenesis</keyword>
<dbReference type="GO" id="GO:0005737">
    <property type="term" value="C:cytoplasm"/>
    <property type="evidence" value="ECO:0007669"/>
    <property type="project" value="InterPro"/>
</dbReference>
<evidence type="ECO:0000256" key="8">
    <source>
        <dbReference type="ARBA" id="ARBA00022603"/>
    </source>
</evidence>
<sequence length="303" mass="32043">MEEILFGIGISALAGALATVAGAAEDTESDIGSQGDPNSQVQLAPQMGYIHRIYNKAISGEPPAYGLWVALAAGIAWALMAIQYNAILALIIGSAVAVFVQGVYATTAYLGRTASLAKFEQPVYIDILKSVTTVTMAHAFVAVFTTVTMCFLIIEALGHPFPLPLMGLVWGIALGAAGSATGNPFYGKERQYQNYPFGAGLPISASGDIVRYAEAGQRSSLDNGWFTSKGAGPASGICFGLIVFFELWRTILFEPFAAGWGAVIAGAVIIIVFMVIDRMVETWARKTYGPYTTEAATEEEATA</sequence>
<accession>A0A9Q4KPJ5</accession>
<name>A0A9Q4KPJ5_9EURY</name>
<keyword evidence="7 17" id="KW-0554">One-carbon metabolism</keyword>
<evidence type="ECO:0000256" key="16">
    <source>
        <dbReference type="ARBA" id="ARBA00044970"/>
    </source>
</evidence>
<evidence type="ECO:0000256" key="14">
    <source>
        <dbReference type="ARBA" id="ARBA00029819"/>
    </source>
</evidence>
<evidence type="ECO:0000256" key="13">
    <source>
        <dbReference type="ARBA" id="ARBA00023136"/>
    </source>
</evidence>
<organism evidence="18 19">
    <name type="scientific">Methanogenium marinum</name>
    <dbReference type="NCBI Taxonomy" id="348610"/>
    <lineage>
        <taxon>Archaea</taxon>
        <taxon>Methanobacteriati</taxon>
        <taxon>Methanobacteriota</taxon>
        <taxon>Stenosarchaea group</taxon>
        <taxon>Methanomicrobia</taxon>
        <taxon>Methanomicrobiales</taxon>
        <taxon>Methanomicrobiaceae</taxon>
        <taxon>Methanogenium</taxon>
    </lineage>
</organism>
<dbReference type="NCBIfam" id="TIGR01113">
    <property type="entry name" value="mtrE"/>
    <property type="match status" value="1"/>
</dbReference>
<feature type="transmembrane region" description="Helical" evidence="17">
    <location>
        <begin position="231"/>
        <end position="251"/>
    </location>
</feature>
<evidence type="ECO:0000256" key="11">
    <source>
        <dbReference type="ARBA" id="ARBA00022967"/>
    </source>
</evidence>
<comment type="subcellular location">
    <subcellularLocation>
        <location evidence="2 17">Cell membrane</location>
        <topology evidence="2 17">Multi-pass membrane protein</topology>
    </subcellularLocation>
</comment>
<keyword evidence="19" id="KW-1185">Reference proteome</keyword>
<dbReference type="PIRSF" id="PIRSF016509">
    <property type="entry name" value="MtrE"/>
    <property type="match status" value="1"/>
</dbReference>
<comment type="similarity">
    <text evidence="3 17">Belongs to the MtrE family.</text>
</comment>
<evidence type="ECO:0000256" key="7">
    <source>
        <dbReference type="ARBA" id="ARBA00022563"/>
    </source>
</evidence>
<feature type="transmembrane region" description="Helical" evidence="17">
    <location>
        <begin position="89"/>
        <end position="111"/>
    </location>
</feature>
<dbReference type="HAMAP" id="MF_01098">
    <property type="entry name" value="MtrE"/>
    <property type="match status" value="1"/>
</dbReference>
<reference evidence="18" key="1">
    <citation type="submission" date="2022-01" db="EMBL/GenBank/DDBJ databases">
        <title>Draft genome of Methanogenium marinum DSM 15558.</title>
        <authorList>
            <person name="Chen S.-C."/>
            <person name="You Y.-T."/>
        </authorList>
    </citation>
    <scope>NUCLEOTIDE SEQUENCE</scope>
    <source>
        <strain evidence="18">DSM 15558</strain>
    </source>
</reference>
<comment type="catalytic activity">
    <reaction evidence="15 17">
        <text>5-methyl-5,6,7,8-tetrahydromethanopterin + coenzyme M + 2 Na(+)(in) = 5,6,7,8-tetrahydromethanopterin + methyl-coenzyme M + 2 Na(+)(out)</text>
        <dbReference type="Rhea" id="RHEA:53492"/>
        <dbReference type="ChEBI" id="CHEBI:29101"/>
        <dbReference type="ChEBI" id="CHEBI:58103"/>
        <dbReference type="ChEBI" id="CHEBI:58116"/>
        <dbReference type="ChEBI" id="CHEBI:58286"/>
        <dbReference type="ChEBI" id="CHEBI:58319"/>
        <dbReference type="EC" id="7.2.1.4"/>
    </reaction>
</comment>